<dbReference type="InterPro" id="IPR013325">
    <property type="entry name" value="RNA_pol_sigma_r2"/>
</dbReference>
<dbReference type="GO" id="GO:0006352">
    <property type="term" value="P:DNA-templated transcription initiation"/>
    <property type="evidence" value="ECO:0007669"/>
    <property type="project" value="InterPro"/>
</dbReference>
<accession>A0A2M6WVW7</accession>
<keyword evidence="4" id="KW-0238">DNA-binding</keyword>
<keyword evidence="2" id="KW-0805">Transcription regulation</keyword>
<dbReference type="PANTHER" id="PTHR43133">
    <property type="entry name" value="RNA POLYMERASE ECF-TYPE SIGMA FACTO"/>
    <property type="match status" value="1"/>
</dbReference>
<evidence type="ECO:0008006" key="10">
    <source>
        <dbReference type="Google" id="ProtNLM"/>
    </source>
</evidence>
<dbReference type="InterPro" id="IPR013324">
    <property type="entry name" value="RNA_pol_sigma_r3/r4-like"/>
</dbReference>
<dbReference type="AlphaFoldDB" id="A0A2M6WVW7"/>
<dbReference type="Gene3D" id="1.10.1740.10">
    <property type="match status" value="1"/>
</dbReference>
<proteinExistence type="inferred from homology"/>
<sequence length="194" mass="22957">MEEDKLRNNFNMEKSDEEILALSTRQPYFFGILLDRYQNAFIRKAESVLKNKEDAEDVAQETFAKIYANASRFHIQEGASFKSWGYKILLNTSFTRYKKMKKHREAVFNPDPEWYEVMADKDMKQFEKEELKDYIISVLSKMPEYLSKVLRLHFIEGRHQDEIAKTEGVSLGAIKTRIHRAKKEFRKINTAICN</sequence>
<reference evidence="9" key="1">
    <citation type="submission" date="2017-09" db="EMBL/GenBank/DDBJ databases">
        <title>Depth-based differentiation of microbial function through sediment-hosted aquifers and enrichment of novel symbionts in the deep terrestrial subsurface.</title>
        <authorList>
            <person name="Probst A.J."/>
            <person name="Ladd B."/>
            <person name="Jarett J.K."/>
            <person name="Geller-Mcgrath D.E."/>
            <person name="Sieber C.M.K."/>
            <person name="Emerson J.B."/>
            <person name="Anantharaman K."/>
            <person name="Thomas B.C."/>
            <person name="Malmstrom R."/>
            <person name="Stieglmeier M."/>
            <person name="Klingl A."/>
            <person name="Woyke T."/>
            <person name="Ryan C.M."/>
            <person name="Banfield J.F."/>
        </authorList>
    </citation>
    <scope>NUCLEOTIDE SEQUENCE [LARGE SCALE GENOMIC DNA]</scope>
</reference>
<dbReference type="Gene3D" id="1.10.10.10">
    <property type="entry name" value="Winged helix-like DNA-binding domain superfamily/Winged helix DNA-binding domain"/>
    <property type="match status" value="1"/>
</dbReference>
<evidence type="ECO:0000256" key="3">
    <source>
        <dbReference type="ARBA" id="ARBA00023082"/>
    </source>
</evidence>
<dbReference type="Proteomes" id="UP000230481">
    <property type="component" value="Unassembled WGS sequence"/>
</dbReference>
<dbReference type="GO" id="GO:0016987">
    <property type="term" value="F:sigma factor activity"/>
    <property type="evidence" value="ECO:0007669"/>
    <property type="project" value="UniProtKB-KW"/>
</dbReference>
<dbReference type="InterPro" id="IPR039425">
    <property type="entry name" value="RNA_pol_sigma-70-like"/>
</dbReference>
<dbReference type="EMBL" id="PFAA01000018">
    <property type="protein sequence ID" value="PIT96881.1"/>
    <property type="molecule type" value="Genomic_DNA"/>
</dbReference>
<evidence type="ECO:0000313" key="9">
    <source>
        <dbReference type="Proteomes" id="UP000230481"/>
    </source>
</evidence>
<name>A0A2M6WVW7_9BACT</name>
<dbReference type="PANTHER" id="PTHR43133:SF8">
    <property type="entry name" value="RNA POLYMERASE SIGMA FACTOR HI_1459-RELATED"/>
    <property type="match status" value="1"/>
</dbReference>
<dbReference type="GO" id="GO:0003677">
    <property type="term" value="F:DNA binding"/>
    <property type="evidence" value="ECO:0007669"/>
    <property type="project" value="UniProtKB-KW"/>
</dbReference>
<protein>
    <recommendedName>
        <fullName evidence="10">RNA polymerase sigma factor</fullName>
    </recommendedName>
</protein>
<comment type="similarity">
    <text evidence="1">Belongs to the sigma-70 factor family. ECF subfamily.</text>
</comment>
<evidence type="ECO:0000256" key="2">
    <source>
        <dbReference type="ARBA" id="ARBA00023015"/>
    </source>
</evidence>
<evidence type="ECO:0000259" key="6">
    <source>
        <dbReference type="Pfam" id="PF04542"/>
    </source>
</evidence>
<evidence type="ECO:0000313" key="8">
    <source>
        <dbReference type="EMBL" id="PIT96881.1"/>
    </source>
</evidence>
<dbReference type="InterPro" id="IPR036388">
    <property type="entry name" value="WH-like_DNA-bd_sf"/>
</dbReference>
<dbReference type="Pfam" id="PF08281">
    <property type="entry name" value="Sigma70_r4_2"/>
    <property type="match status" value="1"/>
</dbReference>
<evidence type="ECO:0000259" key="7">
    <source>
        <dbReference type="Pfam" id="PF08281"/>
    </source>
</evidence>
<feature type="domain" description="RNA polymerase sigma-70 region 2" evidence="6">
    <location>
        <begin position="33"/>
        <end position="99"/>
    </location>
</feature>
<evidence type="ECO:0000256" key="1">
    <source>
        <dbReference type="ARBA" id="ARBA00010641"/>
    </source>
</evidence>
<dbReference type="InterPro" id="IPR014284">
    <property type="entry name" value="RNA_pol_sigma-70_dom"/>
</dbReference>
<dbReference type="InterPro" id="IPR013249">
    <property type="entry name" value="RNA_pol_sigma70_r4_t2"/>
</dbReference>
<dbReference type="SUPFAM" id="SSF88946">
    <property type="entry name" value="Sigma2 domain of RNA polymerase sigma factors"/>
    <property type="match status" value="1"/>
</dbReference>
<dbReference type="NCBIfam" id="TIGR02937">
    <property type="entry name" value="sigma70-ECF"/>
    <property type="match status" value="1"/>
</dbReference>
<dbReference type="Pfam" id="PF04542">
    <property type="entry name" value="Sigma70_r2"/>
    <property type="match status" value="1"/>
</dbReference>
<dbReference type="SUPFAM" id="SSF88659">
    <property type="entry name" value="Sigma3 and sigma4 domains of RNA polymerase sigma factors"/>
    <property type="match status" value="1"/>
</dbReference>
<gene>
    <name evidence="8" type="ORF">COT82_00765</name>
</gene>
<dbReference type="CDD" id="cd06171">
    <property type="entry name" value="Sigma70_r4"/>
    <property type="match status" value="1"/>
</dbReference>
<keyword evidence="3" id="KW-0731">Sigma factor</keyword>
<evidence type="ECO:0000256" key="4">
    <source>
        <dbReference type="ARBA" id="ARBA00023125"/>
    </source>
</evidence>
<evidence type="ECO:0000256" key="5">
    <source>
        <dbReference type="ARBA" id="ARBA00023163"/>
    </source>
</evidence>
<keyword evidence="5" id="KW-0804">Transcription</keyword>
<organism evidence="8 9">
    <name type="scientific">Candidatus Campbellbacteria bacterium CG10_big_fil_rev_8_21_14_0_10_35_52</name>
    <dbReference type="NCBI Taxonomy" id="1974527"/>
    <lineage>
        <taxon>Bacteria</taxon>
        <taxon>Candidatus Campbelliibacteriota</taxon>
    </lineage>
</organism>
<dbReference type="InterPro" id="IPR007627">
    <property type="entry name" value="RNA_pol_sigma70_r2"/>
</dbReference>
<comment type="caution">
    <text evidence="8">The sequence shown here is derived from an EMBL/GenBank/DDBJ whole genome shotgun (WGS) entry which is preliminary data.</text>
</comment>
<feature type="domain" description="RNA polymerase sigma factor 70 region 4 type 2" evidence="7">
    <location>
        <begin position="134"/>
        <end position="184"/>
    </location>
</feature>